<proteinExistence type="predicted"/>
<reference evidence="1" key="1">
    <citation type="submission" date="2019-11" db="EMBL/GenBank/DDBJ databases">
        <authorList>
            <person name="Liu Y."/>
            <person name="Hou J."/>
            <person name="Li T.-Q."/>
            <person name="Guan C.-H."/>
            <person name="Wu X."/>
            <person name="Wu H.-Z."/>
            <person name="Ling F."/>
            <person name="Zhang R."/>
            <person name="Shi X.-G."/>
            <person name="Ren J.-P."/>
            <person name="Chen E.-F."/>
            <person name="Sun J.-M."/>
        </authorList>
    </citation>
    <scope>NUCLEOTIDE SEQUENCE</scope>
    <source>
        <strain evidence="1">Adult_tree_wgs_1</strain>
        <tissue evidence="1">Leaves</tissue>
    </source>
</reference>
<dbReference type="AlphaFoldDB" id="A0A834GW29"/>
<dbReference type="OrthoDB" id="539995at2759"/>
<protein>
    <recommendedName>
        <fullName evidence="3">Protein N-terminal asparagine amidohydrolase</fullName>
    </recommendedName>
</protein>
<dbReference type="Pfam" id="PF14736">
    <property type="entry name" value="N_Asn_amidohyd"/>
    <property type="match status" value="1"/>
</dbReference>
<comment type="caution">
    <text evidence="1">The sequence shown here is derived from an EMBL/GenBank/DDBJ whole genome shotgun (WGS) entry which is preliminary data.</text>
</comment>
<dbReference type="PANTHER" id="PTHR12498:SF0">
    <property type="entry name" value="PROTEIN N-TERMINAL ASPARAGINE AMIDOHYDROLASE"/>
    <property type="match status" value="1"/>
</dbReference>
<evidence type="ECO:0000313" key="2">
    <source>
        <dbReference type="Proteomes" id="UP000626092"/>
    </source>
</evidence>
<evidence type="ECO:0008006" key="3">
    <source>
        <dbReference type="Google" id="ProtNLM"/>
    </source>
</evidence>
<evidence type="ECO:0000313" key="1">
    <source>
        <dbReference type="EMBL" id="KAF7137657.1"/>
    </source>
</evidence>
<accession>A0A834GW29</accession>
<dbReference type="GO" id="GO:0008418">
    <property type="term" value="F:protein-N-terminal asparagine amidohydrolase activity"/>
    <property type="evidence" value="ECO:0007669"/>
    <property type="project" value="InterPro"/>
</dbReference>
<organism evidence="1 2">
    <name type="scientific">Rhododendron simsii</name>
    <name type="common">Sims's rhododendron</name>
    <dbReference type="NCBI Taxonomy" id="118357"/>
    <lineage>
        <taxon>Eukaryota</taxon>
        <taxon>Viridiplantae</taxon>
        <taxon>Streptophyta</taxon>
        <taxon>Embryophyta</taxon>
        <taxon>Tracheophyta</taxon>
        <taxon>Spermatophyta</taxon>
        <taxon>Magnoliopsida</taxon>
        <taxon>eudicotyledons</taxon>
        <taxon>Gunneridae</taxon>
        <taxon>Pentapetalae</taxon>
        <taxon>asterids</taxon>
        <taxon>Ericales</taxon>
        <taxon>Ericaceae</taxon>
        <taxon>Ericoideae</taxon>
        <taxon>Rhodoreae</taxon>
        <taxon>Rhododendron</taxon>
    </lineage>
</organism>
<dbReference type="EMBL" id="WJXA01000007">
    <property type="protein sequence ID" value="KAF7137657.1"/>
    <property type="molecule type" value="Genomic_DNA"/>
</dbReference>
<dbReference type="PANTHER" id="PTHR12498">
    <property type="entry name" value="N-TERMINAL ASPARAGINE AMIDOHYDROLASE"/>
    <property type="match status" value="1"/>
</dbReference>
<dbReference type="Proteomes" id="UP000626092">
    <property type="component" value="Unassembled WGS sequence"/>
</dbReference>
<dbReference type="GO" id="GO:0006511">
    <property type="term" value="P:ubiquitin-dependent protein catabolic process"/>
    <property type="evidence" value="ECO:0007669"/>
    <property type="project" value="TreeGrafter"/>
</dbReference>
<keyword evidence="2" id="KW-1185">Reference proteome</keyword>
<gene>
    <name evidence="1" type="ORF">RHSIM_Rhsim07G0050600</name>
</gene>
<dbReference type="InterPro" id="IPR026750">
    <property type="entry name" value="NTAN1"/>
</dbReference>
<sequence>MIYVGGVPLSTDSESPPQVLQLFAYSAIAIQSNTFLPSFFSFLAVDGGMVPGLVEEERELVRTSKLQSRIIGKQAVASESVYNIKAKAYCLEGSDMVFALMEHPILRSASSSFNDIPERNLTISEESGSERSRQSKCVYVSQREYATVDPALVDLVGTDEATTCIGLAIRNRTSGMISVGHMDSPNIVDIGLTQMLTLVVDQNSTAELDVHLIGGFDDVTPQHASIGTRPESKEKMEGYSFPLCAKIVEALQRSRERFHLNTFHVLWHNTRWDSQGNACPVFHGFLVETSTGSLVPTAFDRTSRCPDEIVRRVRLTACSENHRWNGKLIETYDTQTDRFIIAPFSWTENLLYFASMVRQLSDSEILSSCSTSPFSEVPDFVDNERRLCDYLIRHPDWRETFPMNQPRIFERTANGTWRRQGLKLSPD</sequence>
<name>A0A834GW29_RHOSS</name>
<dbReference type="GO" id="GO:0005634">
    <property type="term" value="C:nucleus"/>
    <property type="evidence" value="ECO:0007669"/>
    <property type="project" value="TreeGrafter"/>
</dbReference>